<protein>
    <submittedName>
        <fullName evidence="2">Uncharacterized protein</fullName>
    </submittedName>
</protein>
<keyword evidence="1" id="KW-0812">Transmembrane</keyword>
<keyword evidence="3" id="KW-1185">Reference proteome</keyword>
<dbReference type="Proteomes" id="UP000259602">
    <property type="component" value="Segment"/>
</dbReference>
<feature type="transmembrane region" description="Helical" evidence="1">
    <location>
        <begin position="6"/>
        <end position="24"/>
    </location>
</feature>
<name>A0A343LEA5_9CAUD</name>
<keyword evidence="1" id="KW-1133">Transmembrane helix</keyword>
<dbReference type="GeneID" id="55605533"/>
<dbReference type="RefSeq" id="YP_009835461.1">
    <property type="nucleotide sequence ID" value="NC_048678.1"/>
</dbReference>
<dbReference type="EMBL" id="MF974396">
    <property type="protein sequence ID" value="ATN95015.1"/>
    <property type="molecule type" value="Genomic_DNA"/>
</dbReference>
<evidence type="ECO:0000256" key="1">
    <source>
        <dbReference type="SAM" id="Phobius"/>
    </source>
</evidence>
<sequence length="41" mass="4820">MIEMPGYIFILMMMIFWSLGYLMGKRSAKKRPAVHNKSSVR</sequence>
<keyword evidence="1" id="KW-0472">Membrane</keyword>
<accession>A0A343LEA5</accession>
<organism evidence="2 3">
    <name type="scientific">Leptospira phage LE3</name>
    <dbReference type="NCBI Taxonomy" id="2041382"/>
    <lineage>
        <taxon>Viruses</taxon>
        <taxon>Duplodnaviria</taxon>
        <taxon>Heunggongvirae</taxon>
        <taxon>Uroviricota</taxon>
        <taxon>Caudoviricetes</taxon>
        <taxon>Nylescharonvirus</taxon>
        <taxon>Nylescharonvirus LE3</taxon>
    </lineage>
</organism>
<reference evidence="2 3" key="1">
    <citation type="journal article" date="2018" name="Sci. Rep.">
        <title>Characterization of LE3 and LE4, the only lytic phages known to infect the spirochete Leptospira.</title>
        <authorList>
            <person name="Schiettekatte O."/>
            <person name="Vincent A.T."/>
            <person name="Malosse C."/>
            <person name="Lechat P."/>
            <person name="Chamot-Rooke J."/>
            <person name="Veyrier F.J."/>
            <person name="Picardeau M."/>
            <person name="Bourhy P."/>
        </authorList>
    </citation>
    <scope>NUCLEOTIDE SEQUENCE [LARGE SCALE GENOMIC DNA]</scope>
</reference>
<evidence type="ECO:0000313" key="3">
    <source>
        <dbReference type="Proteomes" id="UP000259602"/>
    </source>
</evidence>
<dbReference type="KEGG" id="vg:55605533"/>
<proteinExistence type="predicted"/>
<evidence type="ECO:0000313" key="2">
    <source>
        <dbReference type="EMBL" id="ATN95015.1"/>
    </source>
</evidence>